<reference evidence="2 3" key="2">
    <citation type="journal article" date="2011" name="PLoS Genet.">
        <title>Caenorhabditis briggsae recombinant inbred line genotypes reveal inter-strain incompatibility and the evolution of recombination.</title>
        <authorList>
            <person name="Ross J.A."/>
            <person name="Koboldt D.C."/>
            <person name="Staisch J.E."/>
            <person name="Chamberlin H.M."/>
            <person name="Gupta B.P."/>
            <person name="Miller R.D."/>
            <person name="Baird S.E."/>
            <person name="Haag E.S."/>
        </authorList>
    </citation>
    <scope>NUCLEOTIDE SEQUENCE [LARGE SCALE GENOMIC DNA]</scope>
    <source>
        <strain evidence="2 3">AF16</strain>
    </source>
</reference>
<dbReference type="EMBL" id="HE600942">
    <property type="protein sequence ID" value="CAP34599.2"/>
    <property type="molecule type" value="Genomic_DNA"/>
</dbReference>
<evidence type="ECO:0000259" key="1">
    <source>
        <dbReference type="Pfam" id="PF26431"/>
    </source>
</evidence>
<sequence length="303" mass="35151">MTLPVSMDDKELFPKVDILNLAFSPKSEINEEVFKQVSKLNQSMVNKKFQMFSSLDRLWWSRLVISVRGYVINYVQQNDEVLFSCDDAFIKIHQKLAERSSKFESAYEYLTAIFHIIREKNTLIQLISNPKTISTTKIPPNLDRSFGIVHGDLSPKAIQLTIAQLAAYTMFVKVVVNLQQRWENEKLKKKSIRFETDPEWEPDDRVVLFQTFASDNRTWVLLDFDRYILQQWKPNGTSVIFGDRFVEKKKRSGLKLCTSCGMLEQKKAQFAVLNDQVYCSKTCFDEVNPPMTVNNRGATVVHL</sequence>
<dbReference type="Pfam" id="PF26431">
    <property type="entry name" value="DUF8117"/>
    <property type="match status" value="1"/>
</dbReference>
<dbReference type="KEGG" id="cbr:CBG_16692"/>
<dbReference type="OMA" id="RYILQQW"/>
<dbReference type="InterPro" id="IPR058430">
    <property type="entry name" value="DUF8117"/>
</dbReference>
<organism evidence="2 3">
    <name type="scientific">Caenorhabditis briggsae</name>
    <dbReference type="NCBI Taxonomy" id="6238"/>
    <lineage>
        <taxon>Eukaryota</taxon>
        <taxon>Metazoa</taxon>
        <taxon>Ecdysozoa</taxon>
        <taxon>Nematoda</taxon>
        <taxon>Chromadorea</taxon>
        <taxon>Rhabditida</taxon>
        <taxon>Rhabditina</taxon>
        <taxon>Rhabditomorpha</taxon>
        <taxon>Rhabditoidea</taxon>
        <taxon>Rhabditidae</taxon>
        <taxon>Peloderinae</taxon>
        <taxon>Caenorhabditis</taxon>
    </lineage>
</organism>
<protein>
    <submittedName>
        <fullName evidence="2">Protein CBG16692</fullName>
    </submittedName>
</protein>
<dbReference type="HOGENOM" id="CLU_963859_0_0_1"/>
<keyword evidence="3" id="KW-1185">Reference proteome</keyword>
<dbReference type="CTD" id="8587039"/>
<name>A8XPM3_CAEBR</name>
<dbReference type="InParanoid" id="A8XPM3"/>
<dbReference type="WormBase" id="CBG16692">
    <property type="protein sequence ID" value="CBP38179"/>
    <property type="gene ID" value="WBGene00036568"/>
</dbReference>
<proteinExistence type="predicted"/>
<evidence type="ECO:0000313" key="3">
    <source>
        <dbReference type="Proteomes" id="UP000008549"/>
    </source>
</evidence>
<dbReference type="RefSeq" id="XP_045096040.1">
    <property type="nucleotide sequence ID" value="XM_045239965.1"/>
</dbReference>
<evidence type="ECO:0000313" key="2">
    <source>
        <dbReference type="EMBL" id="CAP34599.2"/>
    </source>
</evidence>
<evidence type="ECO:0000313" key="4">
    <source>
        <dbReference type="WormBase" id="CBG16692"/>
    </source>
</evidence>
<feature type="domain" description="DUF8117" evidence="1">
    <location>
        <begin position="56"/>
        <end position="183"/>
    </location>
</feature>
<dbReference type="Proteomes" id="UP000008549">
    <property type="component" value="Unassembled WGS sequence"/>
</dbReference>
<reference evidence="2 3" key="1">
    <citation type="journal article" date="2003" name="PLoS Biol.">
        <title>The genome sequence of Caenorhabditis briggsae: a platform for comparative genomics.</title>
        <authorList>
            <person name="Stein L.D."/>
            <person name="Bao Z."/>
            <person name="Blasiar D."/>
            <person name="Blumenthal T."/>
            <person name="Brent M.R."/>
            <person name="Chen N."/>
            <person name="Chinwalla A."/>
            <person name="Clarke L."/>
            <person name="Clee C."/>
            <person name="Coghlan A."/>
            <person name="Coulson A."/>
            <person name="D'Eustachio P."/>
            <person name="Fitch D.H."/>
            <person name="Fulton L.A."/>
            <person name="Fulton R.E."/>
            <person name="Griffiths-Jones S."/>
            <person name="Harris T.W."/>
            <person name="Hillier L.W."/>
            <person name="Kamath R."/>
            <person name="Kuwabara P.E."/>
            <person name="Mardis E.R."/>
            <person name="Marra M.A."/>
            <person name="Miner T.L."/>
            <person name="Minx P."/>
            <person name="Mullikin J.C."/>
            <person name="Plumb R.W."/>
            <person name="Rogers J."/>
            <person name="Schein J.E."/>
            <person name="Sohrmann M."/>
            <person name="Spieth J."/>
            <person name="Stajich J.E."/>
            <person name="Wei C."/>
            <person name="Willey D."/>
            <person name="Wilson R.K."/>
            <person name="Durbin R."/>
            <person name="Waterston R.H."/>
        </authorList>
    </citation>
    <scope>NUCLEOTIDE SEQUENCE [LARGE SCALE GENOMIC DNA]</scope>
    <source>
        <strain evidence="2 3">AF16</strain>
    </source>
</reference>
<dbReference type="eggNOG" id="ENOG502SQ1B">
    <property type="taxonomic scope" value="Eukaryota"/>
</dbReference>
<accession>A8XPM3</accession>
<gene>
    <name evidence="2 4" type="ORF">CBG16692</name>
    <name evidence="2" type="ORF">CBG_16692</name>
</gene>
<dbReference type="GeneID" id="8587039"/>
<dbReference type="FunCoup" id="A8XPM3">
    <property type="interactions" value="89"/>
</dbReference>
<dbReference type="AlphaFoldDB" id="A8XPM3"/>